<reference evidence="1" key="2">
    <citation type="submission" date="2015-07" db="EMBL/GenBank/DDBJ databases">
        <title>Plasmids, circular viruses and viroids from rat gut.</title>
        <authorList>
            <person name="Jorgensen T.J."/>
            <person name="Hansen M.A."/>
            <person name="Xu Z."/>
            <person name="Tabak M.A."/>
            <person name="Sorensen S.J."/>
            <person name="Hansen L.H."/>
        </authorList>
    </citation>
    <scope>NUCLEOTIDE SEQUENCE</scope>
    <source>
        <strain evidence="1">RGRH0415</strain>
    </source>
</reference>
<dbReference type="EMBL" id="LN853061">
    <property type="protein sequence ID" value="CRY94957.1"/>
    <property type="molecule type" value="Genomic_DNA"/>
</dbReference>
<protein>
    <recommendedName>
        <fullName evidence="2">Plasmid replication protein RepL domain-containing protein</fullName>
    </recommendedName>
</protein>
<evidence type="ECO:0008006" key="2">
    <source>
        <dbReference type="Google" id="ProtNLM"/>
    </source>
</evidence>
<organism evidence="1">
    <name type="scientific">uncultured prokaryote</name>
    <dbReference type="NCBI Taxonomy" id="198431"/>
    <lineage>
        <taxon>unclassified sequences</taxon>
        <taxon>environmental samples</taxon>
    </lineage>
</organism>
<reference evidence="1" key="1">
    <citation type="submission" date="2015-06" db="EMBL/GenBank/DDBJ databases">
        <authorList>
            <person name="Joergensen T."/>
        </authorList>
    </citation>
    <scope>NUCLEOTIDE SEQUENCE</scope>
    <source>
        <strain evidence="1">RGRH0415</strain>
    </source>
</reference>
<evidence type="ECO:0000313" key="1">
    <source>
        <dbReference type="EMBL" id="CRY94957.1"/>
    </source>
</evidence>
<sequence length="205" mass="23098">MAQSLTIQGSKGLVKMSNEESVKTRRGIKVYNSNPFLQSGMVKPKTKRITNKRGDLMVVGETGEIVAPIAGFWQAEEVDSIKFVKLYVNGVRAFKDLTNAGTRVFEVLYLEVQKAIGQDRVYLSFTTLDPSVKNLSQATFTRGMRELIDKGFVAPTDAVAWYWLNPDFMWNGDRLAFVREFRRKGGQFADPRQESLPFVDGGEKT</sequence>
<name>A0A0H5QG02_9ZZZZ</name>
<accession>A0A0H5QG02</accession>
<dbReference type="AlphaFoldDB" id="A0A0H5QG02"/>
<proteinExistence type="predicted"/>